<gene>
    <name evidence="4" type="ORF">BofuT4_P096080.1</name>
</gene>
<dbReference type="Pfam" id="PF00096">
    <property type="entry name" value="zf-C2H2"/>
    <property type="match status" value="1"/>
</dbReference>
<dbReference type="SMART" id="SM00355">
    <property type="entry name" value="ZnF_C2H2"/>
    <property type="match status" value="2"/>
</dbReference>
<dbReference type="Pfam" id="PF12874">
    <property type="entry name" value="zf-met"/>
    <property type="match status" value="1"/>
</dbReference>
<dbReference type="InterPro" id="IPR003604">
    <property type="entry name" value="Matrin/U1-like-C_Znf_C2H2"/>
</dbReference>
<dbReference type="InterPro" id="IPR013087">
    <property type="entry name" value="Znf_C2H2_type"/>
</dbReference>
<evidence type="ECO:0000313" key="4">
    <source>
        <dbReference type="EMBL" id="CCD49900.1"/>
    </source>
</evidence>
<dbReference type="STRING" id="999810.G2YDQ2"/>
<dbReference type="InterPro" id="IPR036236">
    <property type="entry name" value="Znf_C2H2_sf"/>
</dbReference>
<dbReference type="PROSITE" id="PS50157">
    <property type="entry name" value="ZINC_FINGER_C2H2_2"/>
    <property type="match status" value="1"/>
</dbReference>
<dbReference type="SMART" id="SM00451">
    <property type="entry name" value="ZnF_U1"/>
    <property type="match status" value="2"/>
</dbReference>
<protein>
    <recommendedName>
        <fullName evidence="3">C2H2-type domain-containing protein</fullName>
    </recommendedName>
</protein>
<evidence type="ECO:0000256" key="2">
    <source>
        <dbReference type="PROSITE-ProRule" id="PRU00042"/>
    </source>
</evidence>
<dbReference type="GO" id="GO:0003676">
    <property type="term" value="F:nucleic acid binding"/>
    <property type="evidence" value="ECO:0007669"/>
    <property type="project" value="InterPro"/>
</dbReference>
<dbReference type="Gene3D" id="3.30.160.60">
    <property type="entry name" value="Classic Zinc Finger"/>
    <property type="match status" value="1"/>
</dbReference>
<reference evidence="5" key="1">
    <citation type="journal article" date="2011" name="PLoS Genet.">
        <title>Genomic analysis of the necrotrophic fungal pathogens Sclerotinia sclerotiorum and Botrytis cinerea.</title>
        <authorList>
            <person name="Amselem J."/>
            <person name="Cuomo C.A."/>
            <person name="van Kan J.A."/>
            <person name="Viaud M."/>
            <person name="Benito E.P."/>
            <person name="Couloux A."/>
            <person name="Coutinho P.M."/>
            <person name="de Vries R.P."/>
            <person name="Dyer P.S."/>
            <person name="Fillinger S."/>
            <person name="Fournier E."/>
            <person name="Gout L."/>
            <person name="Hahn M."/>
            <person name="Kohn L."/>
            <person name="Lapalu N."/>
            <person name="Plummer K.M."/>
            <person name="Pradier J.M."/>
            <person name="Quevillon E."/>
            <person name="Sharon A."/>
            <person name="Simon A."/>
            <person name="ten Have A."/>
            <person name="Tudzynski B."/>
            <person name="Tudzynski P."/>
            <person name="Wincker P."/>
            <person name="Andrew M."/>
            <person name="Anthouard V."/>
            <person name="Beever R.E."/>
            <person name="Beffa R."/>
            <person name="Benoit I."/>
            <person name="Bouzid O."/>
            <person name="Brault B."/>
            <person name="Chen Z."/>
            <person name="Choquer M."/>
            <person name="Collemare J."/>
            <person name="Cotton P."/>
            <person name="Danchin E.G."/>
            <person name="Da Silva C."/>
            <person name="Gautier A."/>
            <person name="Giraud C."/>
            <person name="Giraud T."/>
            <person name="Gonzalez C."/>
            <person name="Grossetete S."/>
            <person name="Guldener U."/>
            <person name="Henrissat B."/>
            <person name="Howlett B.J."/>
            <person name="Kodira C."/>
            <person name="Kretschmer M."/>
            <person name="Lappartient A."/>
            <person name="Leroch M."/>
            <person name="Levis C."/>
            <person name="Mauceli E."/>
            <person name="Neuveglise C."/>
            <person name="Oeser B."/>
            <person name="Pearson M."/>
            <person name="Poulain J."/>
            <person name="Poussereau N."/>
            <person name="Quesneville H."/>
            <person name="Rascle C."/>
            <person name="Schumacher J."/>
            <person name="Segurens B."/>
            <person name="Sexton A."/>
            <person name="Silva E."/>
            <person name="Sirven C."/>
            <person name="Soanes D.M."/>
            <person name="Talbot N.J."/>
            <person name="Templeton M."/>
            <person name="Yandava C."/>
            <person name="Yarden O."/>
            <person name="Zeng Q."/>
            <person name="Rollins J.A."/>
            <person name="Lebrun M.H."/>
            <person name="Dickman M."/>
        </authorList>
    </citation>
    <scope>NUCLEOTIDE SEQUENCE [LARGE SCALE GENOMIC DNA]</scope>
    <source>
        <strain evidence="5">T4</strain>
    </source>
</reference>
<proteinExistence type="predicted"/>
<dbReference type="EMBL" id="FQ790321">
    <property type="protein sequence ID" value="CCD49900.1"/>
    <property type="molecule type" value="Genomic_DNA"/>
</dbReference>
<dbReference type="AlphaFoldDB" id="G2YDQ2"/>
<dbReference type="HOGENOM" id="CLU_041036_0_0_1"/>
<keyword evidence="1 2" id="KW-0862">Zinc</keyword>
<accession>G2YDQ2</accession>
<dbReference type="PROSITE" id="PS00028">
    <property type="entry name" value="ZINC_FINGER_C2H2_1"/>
    <property type="match status" value="2"/>
</dbReference>
<dbReference type="Proteomes" id="UP000008177">
    <property type="component" value="Unplaced contigs"/>
</dbReference>
<evidence type="ECO:0000259" key="3">
    <source>
        <dbReference type="PROSITE" id="PS50157"/>
    </source>
</evidence>
<sequence>MLEDKTWALINIDAPSWYINNTFRAVFDSRSSYDSIATCSPLELAPNLHQVLTSSHPPNIDFLQSLPKPVGRVWGVYVIVIKKIHCKPKIYIGSGTDAVYGVKHRLKSYENMEHRVLPRFVRQGYQDGYRLAHSGLLCWTPLPSAGLVPRVRARILALESIFTCLFHAKFKMITDEYYEHLLLWECDTVSWEPSCTHLPIKEKLVGDFKLTEEELEIIVAKQVQRRADRSKRHRETVRNKDIDAYLARDRIMKNAWAAKNRDKVNQTAAKVRGNALSSNRFSCDVCQMSLQSQIALDKHLLTQSHADSVAGIEKPEMSQYSINRKTIRANAKASGEHSCNTCNKSFDTNWALNRHNATPSHKKKLESV</sequence>
<name>G2YDQ2_BOTF4</name>
<keyword evidence="1 2" id="KW-0863">Zinc-finger</keyword>
<evidence type="ECO:0000256" key="1">
    <source>
        <dbReference type="ARBA" id="ARBA00022771"/>
    </source>
</evidence>
<feature type="domain" description="C2H2-type" evidence="3">
    <location>
        <begin position="337"/>
        <end position="366"/>
    </location>
</feature>
<dbReference type="OrthoDB" id="3599887at2759"/>
<dbReference type="GO" id="GO:0008270">
    <property type="term" value="F:zinc ion binding"/>
    <property type="evidence" value="ECO:0007669"/>
    <property type="project" value="UniProtKB-KW"/>
</dbReference>
<organism evidence="4 5">
    <name type="scientific">Botryotinia fuckeliana (strain T4)</name>
    <name type="common">Noble rot fungus</name>
    <name type="synonym">Botrytis cinerea</name>
    <dbReference type="NCBI Taxonomy" id="999810"/>
    <lineage>
        <taxon>Eukaryota</taxon>
        <taxon>Fungi</taxon>
        <taxon>Dikarya</taxon>
        <taxon>Ascomycota</taxon>
        <taxon>Pezizomycotina</taxon>
        <taxon>Leotiomycetes</taxon>
        <taxon>Helotiales</taxon>
        <taxon>Sclerotiniaceae</taxon>
        <taxon>Botrytis</taxon>
    </lineage>
</organism>
<dbReference type="SUPFAM" id="SSF57667">
    <property type="entry name" value="beta-beta-alpha zinc fingers"/>
    <property type="match status" value="1"/>
</dbReference>
<evidence type="ECO:0000313" key="5">
    <source>
        <dbReference type="Proteomes" id="UP000008177"/>
    </source>
</evidence>
<dbReference type="InParanoid" id="G2YDQ2"/>
<keyword evidence="1 2" id="KW-0479">Metal-binding</keyword>